<dbReference type="Pfam" id="PF08450">
    <property type="entry name" value="SGL"/>
    <property type="match status" value="1"/>
</dbReference>
<dbReference type="InterPro" id="IPR005511">
    <property type="entry name" value="SMP-30"/>
</dbReference>
<comment type="similarity">
    <text evidence="1">Belongs to the SMP-30/CGR1 family.</text>
</comment>
<sequence length="290" mass="31690">MKLVLDAKAKLGEGAIWHPTEKKLYWVDIEAAELHFYDPATKKDTRYPVVGKVGTVVPVKGGGVLLAVQNSIYKMNTGTGKLTLVMQPVNDALVRFNDGKADPVGRFWVGTMAYDTKAGAAALYCMDKDKSFHQVINNITISNGIAWSSDKKTMYYVDTPTLAVQAFDYEERTGRISNGRIAFRMPASMEGSPDGMTIDAEDKLWIALWGGSAILRADPATGEVLARVEVPALNVTSLAFGGSNLKTLYITTAREWLTPEQLEQHPNSGGIFCFKPCVQGVPVNFYTGDL</sequence>
<dbReference type="EMBL" id="JBHUOX010000008">
    <property type="protein sequence ID" value="MFD3001140.1"/>
    <property type="molecule type" value="Genomic_DNA"/>
</dbReference>
<dbReference type="PANTHER" id="PTHR10907">
    <property type="entry name" value="REGUCALCIN"/>
    <property type="match status" value="1"/>
</dbReference>
<gene>
    <name evidence="3" type="ORF">ACFS7Z_12250</name>
</gene>
<evidence type="ECO:0000313" key="4">
    <source>
        <dbReference type="Proteomes" id="UP001597641"/>
    </source>
</evidence>
<comment type="caution">
    <text evidence="3">The sequence shown here is derived from an EMBL/GenBank/DDBJ whole genome shotgun (WGS) entry which is preliminary data.</text>
</comment>
<dbReference type="EC" id="3.1.1.99" evidence="3"/>
<keyword evidence="4" id="KW-1185">Reference proteome</keyword>
<protein>
    <submittedName>
        <fullName evidence="3">SMP-30/gluconolactonase/LRE family protein</fullName>
        <ecNumber evidence="3">3.1.1.99</ecNumber>
    </submittedName>
</protein>
<name>A0ABW6BTL0_9BACT</name>
<evidence type="ECO:0000259" key="2">
    <source>
        <dbReference type="Pfam" id="PF08450"/>
    </source>
</evidence>
<dbReference type="PRINTS" id="PR01790">
    <property type="entry name" value="SMP30FAMILY"/>
</dbReference>
<dbReference type="GO" id="GO:0016787">
    <property type="term" value="F:hydrolase activity"/>
    <property type="evidence" value="ECO:0007669"/>
    <property type="project" value="UniProtKB-KW"/>
</dbReference>
<dbReference type="PANTHER" id="PTHR10907:SF47">
    <property type="entry name" value="REGUCALCIN"/>
    <property type="match status" value="1"/>
</dbReference>
<dbReference type="RefSeq" id="WP_377484908.1">
    <property type="nucleotide sequence ID" value="NZ_JBHUOX010000008.1"/>
</dbReference>
<proteinExistence type="inferred from homology"/>
<organism evidence="3 4">
    <name type="scientific">Pontibacter toksunensis</name>
    <dbReference type="NCBI Taxonomy" id="1332631"/>
    <lineage>
        <taxon>Bacteria</taxon>
        <taxon>Pseudomonadati</taxon>
        <taxon>Bacteroidota</taxon>
        <taxon>Cytophagia</taxon>
        <taxon>Cytophagales</taxon>
        <taxon>Hymenobacteraceae</taxon>
        <taxon>Pontibacter</taxon>
    </lineage>
</organism>
<reference evidence="4" key="1">
    <citation type="journal article" date="2019" name="Int. J. Syst. Evol. Microbiol.">
        <title>The Global Catalogue of Microorganisms (GCM) 10K type strain sequencing project: providing services to taxonomists for standard genome sequencing and annotation.</title>
        <authorList>
            <consortium name="The Broad Institute Genomics Platform"/>
            <consortium name="The Broad Institute Genome Sequencing Center for Infectious Disease"/>
            <person name="Wu L."/>
            <person name="Ma J."/>
        </authorList>
    </citation>
    <scope>NUCLEOTIDE SEQUENCE [LARGE SCALE GENOMIC DNA]</scope>
    <source>
        <strain evidence="4">KCTC 23984</strain>
    </source>
</reference>
<dbReference type="Gene3D" id="2.120.10.30">
    <property type="entry name" value="TolB, C-terminal domain"/>
    <property type="match status" value="1"/>
</dbReference>
<dbReference type="SUPFAM" id="SSF63829">
    <property type="entry name" value="Calcium-dependent phosphotriesterase"/>
    <property type="match status" value="1"/>
</dbReference>
<dbReference type="Proteomes" id="UP001597641">
    <property type="component" value="Unassembled WGS sequence"/>
</dbReference>
<keyword evidence="3" id="KW-0378">Hydrolase</keyword>
<dbReference type="InterPro" id="IPR013658">
    <property type="entry name" value="SGL"/>
</dbReference>
<accession>A0ABW6BTL0</accession>
<dbReference type="InterPro" id="IPR011042">
    <property type="entry name" value="6-blade_b-propeller_TolB-like"/>
</dbReference>
<evidence type="ECO:0000313" key="3">
    <source>
        <dbReference type="EMBL" id="MFD3001140.1"/>
    </source>
</evidence>
<feature type="domain" description="SMP-30/Gluconolactonase/LRE-like region" evidence="2">
    <location>
        <begin position="11"/>
        <end position="254"/>
    </location>
</feature>
<evidence type="ECO:0000256" key="1">
    <source>
        <dbReference type="ARBA" id="ARBA00008853"/>
    </source>
</evidence>